<dbReference type="GO" id="GO:0005524">
    <property type="term" value="F:ATP binding"/>
    <property type="evidence" value="ECO:0007669"/>
    <property type="project" value="UniProtKB-KW"/>
</dbReference>
<evidence type="ECO:0000256" key="5">
    <source>
        <dbReference type="ARBA" id="ARBA00022741"/>
    </source>
</evidence>
<keyword evidence="4" id="KW-0808">Transferase</keyword>
<accession>A0A8H5GHX8</accession>
<dbReference type="Gene3D" id="3.30.1130.10">
    <property type="match status" value="2"/>
</dbReference>
<feature type="region of interest" description="Disordered" evidence="9">
    <location>
        <begin position="940"/>
        <end position="963"/>
    </location>
</feature>
<comment type="caution">
    <text evidence="11">The sequence shown here is derived from an EMBL/GenBank/DDBJ whole genome shotgun (WGS) entry which is preliminary data.</text>
</comment>
<name>A0A8H5GHX8_9AGAR</name>
<organism evidence="11 12">
    <name type="scientific">Tetrapyrgos nigripes</name>
    <dbReference type="NCBI Taxonomy" id="182062"/>
    <lineage>
        <taxon>Eukaryota</taxon>
        <taxon>Fungi</taxon>
        <taxon>Dikarya</taxon>
        <taxon>Basidiomycota</taxon>
        <taxon>Agaricomycotina</taxon>
        <taxon>Agaricomycetes</taxon>
        <taxon>Agaricomycetidae</taxon>
        <taxon>Agaricales</taxon>
        <taxon>Marasmiineae</taxon>
        <taxon>Marasmiaceae</taxon>
        <taxon>Tetrapyrgos</taxon>
    </lineage>
</organism>
<feature type="region of interest" description="Disordered" evidence="9">
    <location>
        <begin position="656"/>
        <end position="692"/>
    </location>
</feature>
<dbReference type="SUPFAM" id="SSF55083">
    <property type="entry name" value="6-hydroxymethyl-7,8-dihydropterin pyrophosphokinase, HPPK"/>
    <property type="match status" value="2"/>
</dbReference>
<reference evidence="11 12" key="1">
    <citation type="journal article" date="2020" name="ISME J.">
        <title>Uncovering the hidden diversity of litter-decomposition mechanisms in mushroom-forming fungi.</title>
        <authorList>
            <person name="Floudas D."/>
            <person name="Bentzer J."/>
            <person name="Ahren D."/>
            <person name="Johansson T."/>
            <person name="Persson P."/>
            <person name="Tunlid A."/>
        </authorList>
    </citation>
    <scope>NUCLEOTIDE SEQUENCE [LARGE SCALE GENOMIC DNA]</scope>
    <source>
        <strain evidence="11 12">CBS 291.85</strain>
    </source>
</reference>
<evidence type="ECO:0000256" key="6">
    <source>
        <dbReference type="ARBA" id="ARBA00022777"/>
    </source>
</evidence>
<dbReference type="PROSITE" id="PS50972">
    <property type="entry name" value="PTERIN_BINDING"/>
    <property type="match status" value="1"/>
</dbReference>
<proteinExistence type="inferred from homology"/>
<dbReference type="InterPro" id="IPR011005">
    <property type="entry name" value="Dihydropteroate_synth-like_sf"/>
</dbReference>
<evidence type="ECO:0000256" key="9">
    <source>
        <dbReference type="SAM" id="MobiDB-lite"/>
    </source>
</evidence>
<dbReference type="Gene3D" id="3.20.20.20">
    <property type="entry name" value="Dihydropteroate synthase-like"/>
    <property type="match status" value="1"/>
</dbReference>
<evidence type="ECO:0000256" key="3">
    <source>
        <dbReference type="ARBA" id="ARBA00013253"/>
    </source>
</evidence>
<feature type="compositionally biased region" description="Low complexity" evidence="9">
    <location>
        <begin position="278"/>
        <end position="292"/>
    </location>
</feature>
<keyword evidence="6" id="KW-0418">Kinase</keyword>
<evidence type="ECO:0000256" key="1">
    <source>
        <dbReference type="ARBA" id="ARBA00005051"/>
    </source>
</evidence>
<dbReference type="PANTHER" id="PTHR20941:SF1">
    <property type="entry name" value="FOLIC ACID SYNTHESIS PROTEIN FOL1"/>
    <property type="match status" value="1"/>
</dbReference>
<dbReference type="GO" id="GO:0003848">
    <property type="term" value="F:2-amino-4-hydroxy-6-hydroxymethyldihydropteridine diphosphokinase activity"/>
    <property type="evidence" value="ECO:0007669"/>
    <property type="project" value="UniProtKB-EC"/>
</dbReference>
<dbReference type="AlphaFoldDB" id="A0A8H5GHX8"/>
<dbReference type="EC" id="2.7.6.3" evidence="3"/>
<dbReference type="Pfam" id="PF00809">
    <property type="entry name" value="Pterin_bind"/>
    <property type="match status" value="2"/>
</dbReference>
<feature type="region of interest" description="Disordered" evidence="9">
    <location>
        <begin position="440"/>
        <end position="487"/>
    </location>
</feature>
<dbReference type="InterPro" id="IPR045031">
    <property type="entry name" value="DHP_synth-like"/>
</dbReference>
<evidence type="ECO:0000256" key="2">
    <source>
        <dbReference type="ARBA" id="ARBA00009640"/>
    </source>
</evidence>
<comment type="similarity">
    <text evidence="2">In the N-terminal section; belongs to the DHNA family.</text>
</comment>
<dbReference type="Proteomes" id="UP000559256">
    <property type="component" value="Unassembled WGS sequence"/>
</dbReference>
<dbReference type="Pfam" id="PF02152">
    <property type="entry name" value="FolB"/>
    <property type="match status" value="2"/>
</dbReference>
<dbReference type="SMART" id="SM00905">
    <property type="entry name" value="FolB"/>
    <property type="match status" value="2"/>
</dbReference>
<keyword evidence="12" id="KW-1185">Reference proteome</keyword>
<protein>
    <recommendedName>
        <fullName evidence="3">2-amino-4-hydroxy-6-hydroxymethyldihydropteridine diphosphokinase</fullName>
        <ecNumber evidence="3">2.7.6.3</ecNumber>
    </recommendedName>
</protein>
<feature type="region of interest" description="Disordered" evidence="9">
    <location>
        <begin position="270"/>
        <end position="315"/>
    </location>
</feature>
<dbReference type="OrthoDB" id="615426at2759"/>
<dbReference type="GO" id="GO:0004156">
    <property type="term" value="F:dihydropteroate synthase activity"/>
    <property type="evidence" value="ECO:0007669"/>
    <property type="project" value="TreeGrafter"/>
</dbReference>
<keyword evidence="5" id="KW-0547">Nucleotide-binding</keyword>
<feature type="compositionally biased region" description="Pro residues" evidence="9">
    <location>
        <begin position="293"/>
        <end position="302"/>
    </location>
</feature>
<dbReference type="InterPro" id="IPR000550">
    <property type="entry name" value="Hppk"/>
</dbReference>
<evidence type="ECO:0000256" key="7">
    <source>
        <dbReference type="ARBA" id="ARBA00022840"/>
    </source>
</evidence>
<dbReference type="InterPro" id="IPR043133">
    <property type="entry name" value="GTP-CH-I_C/QueF"/>
</dbReference>
<dbReference type="CDD" id="cd00483">
    <property type="entry name" value="HPPK"/>
    <property type="match status" value="1"/>
</dbReference>
<dbReference type="GO" id="GO:0004150">
    <property type="term" value="F:dihydroneopterin aldolase activity"/>
    <property type="evidence" value="ECO:0007669"/>
    <property type="project" value="InterPro"/>
</dbReference>
<feature type="compositionally biased region" description="Low complexity" evidence="9">
    <location>
        <begin position="944"/>
        <end position="958"/>
    </location>
</feature>
<dbReference type="PROSITE" id="PS00794">
    <property type="entry name" value="HPPK"/>
    <property type="match status" value="1"/>
</dbReference>
<dbReference type="SUPFAM" id="SSF55620">
    <property type="entry name" value="Tetrahydrobiopterin biosynthesis enzymes-like"/>
    <property type="match status" value="2"/>
</dbReference>
<dbReference type="GO" id="GO:0046654">
    <property type="term" value="P:tetrahydrofolate biosynthetic process"/>
    <property type="evidence" value="ECO:0007669"/>
    <property type="project" value="UniProtKB-UniPathway"/>
</dbReference>
<dbReference type="SUPFAM" id="SSF51717">
    <property type="entry name" value="Dihydropteroate synthetase-like"/>
    <property type="match status" value="1"/>
</dbReference>
<dbReference type="InterPro" id="IPR006157">
    <property type="entry name" value="FolB_dom"/>
</dbReference>
<feature type="compositionally biased region" description="Basic and acidic residues" evidence="9">
    <location>
        <begin position="469"/>
        <end position="487"/>
    </location>
</feature>
<dbReference type="GO" id="GO:0046656">
    <property type="term" value="P:folic acid biosynthetic process"/>
    <property type="evidence" value="ECO:0007669"/>
    <property type="project" value="UniProtKB-KW"/>
</dbReference>
<evidence type="ECO:0000256" key="8">
    <source>
        <dbReference type="ARBA" id="ARBA00022909"/>
    </source>
</evidence>
<dbReference type="NCBIfam" id="TIGR01498">
    <property type="entry name" value="folK"/>
    <property type="match status" value="1"/>
</dbReference>
<evidence type="ECO:0000313" key="12">
    <source>
        <dbReference type="Proteomes" id="UP000559256"/>
    </source>
</evidence>
<evidence type="ECO:0000259" key="10">
    <source>
        <dbReference type="PROSITE" id="PS50972"/>
    </source>
</evidence>
<gene>
    <name evidence="11" type="ORF">D9758_005363</name>
</gene>
<dbReference type="InterPro" id="IPR035907">
    <property type="entry name" value="Hppk_sf"/>
</dbReference>
<keyword evidence="8" id="KW-0289">Folate biosynthesis</keyword>
<dbReference type="Gene3D" id="3.30.70.560">
    <property type="entry name" value="7,8-Dihydro-6-hydroxymethylpterin-pyrophosphokinase HPPK"/>
    <property type="match status" value="2"/>
</dbReference>
<sequence>MPRDMDFIRVNSLSLTPSLGGGSRWPPKNPALQPKPQPILVTLTVPHDIQSTARTDELEHSINYSTLASTIRDKVDDERKSFQSLEDLTGFIFDLLLDVNADTPRLSGARVKVTQVKPPLHCKSVSVEAEATSSGNSSWVLSSTGTIHTIEDLECDLIVGVNSAERLEKQIVRINIAIHTPTLDLRDREHWIDFRALSRTVYETASNTSYQTLEALASFIAVETLKHLYTSSFSSPSPDRPLSPKVMIRAAKPYALVFAESSEVEITRTREDYPDHFASSSSSASTSISTITPVPPPPPPHGNQPEPRHQPQSQSKVYTAAIALGSNLGDRYYHIETALRLLEKPVEVFSFETILSDPSETQLEVTITNTSFLYESPPMYLTDQPPFLNCACLVRTNIPPVELLRLLKKIEKMVGRVPGVRNGPRKVDLDLVLVIDGDGNEADGDRVGERDVEAVESDEGPADAANTTQRRDELDQEKMLEDPEASKVKDWRRKLQRTFLNFKSAIKEEDMPTMDQLFTTIESYDKMNREYLQFSKVGKVMRRINALEPDKIPRENEFKFRERANVLIDKWHAILGQSAGKAATNGSNEVGQGIVDTRPAHKRVNLEIESLEGELVVPHPRMQEREFVLRPLYDMIPTYKHPILQKTISELLWELDSSSSSPTDGPTNPMRRVIPFPRYPLSPPSSSSEPEPAPALPVFPFIDPIPPTATYWTYPYPDTDTSLSSSYRTYLMSTLNTTPDSFSDGSQHNTLHTALSYAYDSFVNNADIVDIGGYSTRPGAQYVSVEEEIRRVVPVVEGIRRGGVENVAKISSARPLDGGEQEEEEVQRLLEILPGRNMQGTEGIEGSNEKGMTTMEHILISLDTFRPEVAKAGILAGANCINDVYAFCGPSYVGTTTTTTVAEEPLLFDNKSPSTYMSEMKSIARTLAVPVILMHSRGDAGSNKDYSSYAASSSSSTTKADDGSDAPVIEAIRVELGEKVDNIVLGEGGVRRWFVIVDPGVGFSKTVEANLDVLRYAGSITDDVFVGTGSRSKRNPLVGYPQLIGPSRKSFLGSILAEGPGGRQTKAVERTFATAAAVTAAVQQGALMVRVHDVREMGDVVKVADRLWR</sequence>
<dbReference type="InterPro" id="IPR000489">
    <property type="entry name" value="Pterin-binding_dom"/>
</dbReference>
<dbReference type="PANTHER" id="PTHR20941">
    <property type="entry name" value="FOLATE SYNTHESIS PROTEINS"/>
    <property type="match status" value="1"/>
</dbReference>
<evidence type="ECO:0000256" key="4">
    <source>
        <dbReference type="ARBA" id="ARBA00022679"/>
    </source>
</evidence>
<comment type="pathway">
    <text evidence="1">Cofactor biosynthesis; tetrahydrofolate biosynthesis; 2-amino-4-hydroxy-6-hydroxymethyl-7,8-dihydropteridine diphosphate from 7,8-dihydroneopterin triphosphate: step 4/4.</text>
</comment>
<keyword evidence="7" id="KW-0067">ATP-binding</keyword>
<dbReference type="UniPathway" id="UPA00077">
    <property type="reaction ID" value="UER00155"/>
</dbReference>
<feature type="compositionally biased region" description="Basic and acidic residues" evidence="9">
    <location>
        <begin position="443"/>
        <end position="453"/>
    </location>
</feature>
<dbReference type="EMBL" id="JAACJM010000028">
    <property type="protein sequence ID" value="KAF5365178.1"/>
    <property type="molecule type" value="Genomic_DNA"/>
</dbReference>
<feature type="domain" description="Pterin-binding" evidence="10">
    <location>
        <begin position="729"/>
        <end position="1102"/>
    </location>
</feature>
<dbReference type="Pfam" id="PF01288">
    <property type="entry name" value="HPPK"/>
    <property type="match status" value="1"/>
</dbReference>
<dbReference type="GO" id="GO:0016301">
    <property type="term" value="F:kinase activity"/>
    <property type="evidence" value="ECO:0007669"/>
    <property type="project" value="UniProtKB-KW"/>
</dbReference>
<evidence type="ECO:0000313" key="11">
    <source>
        <dbReference type="EMBL" id="KAF5365178.1"/>
    </source>
</evidence>